<comment type="similarity">
    <text evidence="2">Belongs to the TMCO4 family.</text>
</comment>
<keyword evidence="4" id="KW-1133">Transmembrane helix</keyword>
<comment type="subcellular location">
    <subcellularLocation>
        <location evidence="1">Membrane</location>
        <topology evidence="1">Multi-pass membrane protein</topology>
    </subcellularLocation>
</comment>
<dbReference type="Gene3D" id="3.40.50.1820">
    <property type="entry name" value="alpha/beta hydrolase"/>
    <property type="match status" value="1"/>
</dbReference>
<name>A0A8H4Q813_9HYPO</name>
<dbReference type="Pfam" id="PF05277">
    <property type="entry name" value="DUF726"/>
    <property type="match status" value="1"/>
</dbReference>
<accession>A0A8H4Q813</accession>
<dbReference type="SUPFAM" id="SSF53474">
    <property type="entry name" value="alpha/beta-Hydrolases"/>
    <property type="match status" value="1"/>
</dbReference>
<sequence>MLTPWHPLPPTTEAFALRYELSTLLSLGTALTDLVHSVAWKTLKRELVKRTALATLLAALWPVQILAAASSSIDNPFQRARHRSRKAGRLLADALINKVQGERPVTLIGYSLGASAIHACLEELASRKAHGLIQTVILIGAPAPSDTTHWLALRPVVSGPIFNVYSENDLVLSLVYRLHALDYGVAGLQPVQRVAGFHNVDLSQHVTGHLRYPLLMADILRRCGIDARHVEGQERPDDDTAAQGEQPVEDVTTQPEAAEAQ</sequence>
<reference evidence="7 8" key="1">
    <citation type="journal article" date="2020" name="G3 (Bethesda)">
        <title>Genetic Underpinnings of Host Manipulation by Ophiocordyceps as Revealed by Comparative Transcriptomics.</title>
        <authorList>
            <person name="Will I."/>
            <person name="Das B."/>
            <person name="Trinh T."/>
            <person name="Brachmann A."/>
            <person name="Ohm R.A."/>
            <person name="de Bekker C."/>
        </authorList>
    </citation>
    <scope>NUCLEOTIDE SEQUENCE [LARGE SCALE GENOMIC DNA]</scope>
    <source>
        <strain evidence="7 8">EC05</strain>
    </source>
</reference>
<evidence type="ECO:0000256" key="2">
    <source>
        <dbReference type="ARBA" id="ARBA00009824"/>
    </source>
</evidence>
<gene>
    <name evidence="7" type="ORF">GQ602_003364</name>
</gene>
<comment type="caution">
    <text evidence="7">The sequence shown here is derived from an EMBL/GenBank/DDBJ whole genome shotgun (WGS) entry which is preliminary data.</text>
</comment>
<evidence type="ECO:0000256" key="6">
    <source>
        <dbReference type="SAM" id="MobiDB-lite"/>
    </source>
</evidence>
<evidence type="ECO:0000313" key="7">
    <source>
        <dbReference type="EMBL" id="KAF4589475.1"/>
    </source>
</evidence>
<keyword evidence="5" id="KW-0472">Membrane</keyword>
<dbReference type="InterPro" id="IPR007941">
    <property type="entry name" value="DUF726"/>
</dbReference>
<dbReference type="Proteomes" id="UP000562929">
    <property type="component" value="Unassembled WGS sequence"/>
</dbReference>
<dbReference type="PANTHER" id="PTHR17920:SF22">
    <property type="entry name" value="DUF726 DOMAIN PROTEIN (AFU_ORTHOLOGUE AFUA_2G12860)"/>
    <property type="match status" value="1"/>
</dbReference>
<evidence type="ECO:0000256" key="5">
    <source>
        <dbReference type="ARBA" id="ARBA00023136"/>
    </source>
</evidence>
<dbReference type="GO" id="GO:0016020">
    <property type="term" value="C:membrane"/>
    <property type="evidence" value="ECO:0007669"/>
    <property type="project" value="UniProtKB-SubCell"/>
</dbReference>
<evidence type="ECO:0000256" key="3">
    <source>
        <dbReference type="ARBA" id="ARBA00022692"/>
    </source>
</evidence>
<keyword evidence="8" id="KW-1185">Reference proteome</keyword>
<organism evidence="7 8">
    <name type="scientific">Ophiocordyceps camponoti-floridani</name>
    <dbReference type="NCBI Taxonomy" id="2030778"/>
    <lineage>
        <taxon>Eukaryota</taxon>
        <taxon>Fungi</taxon>
        <taxon>Dikarya</taxon>
        <taxon>Ascomycota</taxon>
        <taxon>Pezizomycotina</taxon>
        <taxon>Sordariomycetes</taxon>
        <taxon>Hypocreomycetidae</taxon>
        <taxon>Hypocreales</taxon>
        <taxon>Ophiocordycipitaceae</taxon>
        <taxon>Ophiocordyceps</taxon>
    </lineage>
</organism>
<dbReference type="InterPro" id="IPR029058">
    <property type="entry name" value="AB_hydrolase_fold"/>
</dbReference>
<evidence type="ECO:0000256" key="1">
    <source>
        <dbReference type="ARBA" id="ARBA00004141"/>
    </source>
</evidence>
<feature type="region of interest" description="Disordered" evidence="6">
    <location>
        <begin position="232"/>
        <end position="261"/>
    </location>
</feature>
<evidence type="ECO:0000256" key="4">
    <source>
        <dbReference type="ARBA" id="ARBA00022989"/>
    </source>
</evidence>
<dbReference type="EMBL" id="JAACLJ010000003">
    <property type="protein sequence ID" value="KAF4589475.1"/>
    <property type="molecule type" value="Genomic_DNA"/>
</dbReference>
<evidence type="ECO:0000313" key="8">
    <source>
        <dbReference type="Proteomes" id="UP000562929"/>
    </source>
</evidence>
<proteinExistence type="inferred from homology"/>
<dbReference type="AlphaFoldDB" id="A0A8H4Q813"/>
<dbReference type="OrthoDB" id="277931at2759"/>
<protein>
    <submittedName>
        <fullName evidence="7">DUF726 domain-containing protein</fullName>
    </submittedName>
</protein>
<dbReference type="PANTHER" id="PTHR17920">
    <property type="entry name" value="TRANSMEMBRANE AND COILED-COIL DOMAIN-CONTAINING PROTEIN 4 TMCO4"/>
    <property type="match status" value="1"/>
</dbReference>
<keyword evidence="3" id="KW-0812">Transmembrane</keyword>